<evidence type="ECO:0000256" key="1">
    <source>
        <dbReference type="SAM" id="MobiDB-lite"/>
    </source>
</evidence>
<feature type="region of interest" description="Disordered" evidence="1">
    <location>
        <begin position="144"/>
        <end position="176"/>
    </location>
</feature>
<dbReference type="EMBL" id="CAJVCH010524855">
    <property type="protein sequence ID" value="CAG7821919.1"/>
    <property type="molecule type" value="Genomic_DNA"/>
</dbReference>
<comment type="caution">
    <text evidence="2">The sequence shown here is derived from an EMBL/GenBank/DDBJ whole genome shotgun (WGS) entry which is preliminary data.</text>
</comment>
<sequence>MELFSPQILKVLTAPDAGLGAEEEELSFDEPTDPILRDVIRLTHDHQCYFHPELDKGQNTIENLSVANSTIENSTNKNVALENVTEGMSSPENVNVGNRTTGNGTIEIVEIKENSTTTGIGTVENSTNENSTIKNRAIEKCNGAGSNNALDSSHTRHVVSGGESGMSGGESKKAGF</sequence>
<evidence type="ECO:0000313" key="2">
    <source>
        <dbReference type="EMBL" id="CAG7821919.1"/>
    </source>
</evidence>
<proteinExistence type="predicted"/>
<accession>A0A8J2KRR4</accession>
<reference evidence="2" key="1">
    <citation type="submission" date="2021-06" db="EMBL/GenBank/DDBJ databases">
        <authorList>
            <person name="Hodson N. C."/>
            <person name="Mongue J. A."/>
            <person name="Jaron S. K."/>
        </authorList>
    </citation>
    <scope>NUCLEOTIDE SEQUENCE</scope>
</reference>
<organism evidence="2 3">
    <name type="scientific">Allacma fusca</name>
    <dbReference type="NCBI Taxonomy" id="39272"/>
    <lineage>
        <taxon>Eukaryota</taxon>
        <taxon>Metazoa</taxon>
        <taxon>Ecdysozoa</taxon>
        <taxon>Arthropoda</taxon>
        <taxon>Hexapoda</taxon>
        <taxon>Collembola</taxon>
        <taxon>Symphypleona</taxon>
        <taxon>Sminthuridae</taxon>
        <taxon>Allacma</taxon>
    </lineage>
</organism>
<protein>
    <submittedName>
        <fullName evidence="2">Uncharacterized protein</fullName>
    </submittedName>
</protein>
<dbReference type="Proteomes" id="UP000708208">
    <property type="component" value="Unassembled WGS sequence"/>
</dbReference>
<dbReference type="AlphaFoldDB" id="A0A8J2KRR4"/>
<keyword evidence="3" id="KW-1185">Reference proteome</keyword>
<gene>
    <name evidence="2" type="ORF">AFUS01_LOCUS32224</name>
</gene>
<evidence type="ECO:0000313" key="3">
    <source>
        <dbReference type="Proteomes" id="UP000708208"/>
    </source>
</evidence>
<name>A0A8J2KRR4_9HEXA</name>